<evidence type="ECO:0000259" key="5">
    <source>
        <dbReference type="PROSITE" id="PS50956"/>
    </source>
</evidence>
<name>A0ABR5IFY3_9ACTN</name>
<dbReference type="InterPro" id="IPR036388">
    <property type="entry name" value="WH-like_DNA-bd_sf"/>
</dbReference>
<evidence type="ECO:0000313" key="7">
    <source>
        <dbReference type="Proteomes" id="UP000037247"/>
    </source>
</evidence>
<dbReference type="InterPro" id="IPR019888">
    <property type="entry name" value="Tscrpt_reg_AsnC-like"/>
</dbReference>
<reference evidence="6 7" key="1">
    <citation type="submission" date="2015-05" db="EMBL/GenBank/DDBJ databases">
        <title>Draft genome sequence of the bacterium Gordonia jacobaea a new member of the Gordonia genus.</title>
        <authorList>
            <person name="Jimenez-Galisteo G."/>
            <person name="Dominguez A."/>
            <person name="Munoz E."/>
            <person name="Vinas M."/>
        </authorList>
    </citation>
    <scope>NUCLEOTIDE SEQUENCE [LARGE SCALE GENOMIC DNA]</scope>
    <source>
        <strain evidence="7">mv1</strain>
    </source>
</reference>
<evidence type="ECO:0000256" key="2">
    <source>
        <dbReference type="ARBA" id="ARBA00023125"/>
    </source>
</evidence>
<accession>A0ABR5IFY3</accession>
<dbReference type="InterPro" id="IPR036390">
    <property type="entry name" value="WH_DNA-bd_sf"/>
</dbReference>
<keyword evidence="3" id="KW-0804">Transcription</keyword>
<dbReference type="RefSeq" id="WP_049697840.1">
    <property type="nucleotide sequence ID" value="NZ_LDTZ01000014.1"/>
</dbReference>
<dbReference type="SMART" id="SM00344">
    <property type="entry name" value="HTH_ASNC"/>
    <property type="match status" value="2"/>
</dbReference>
<sequence>MGATTSPESSILDDLDTRIARAIQLSPRASFREIADVLGVAEQTIARRYRRLRRDGLLRVTMATDPRALGNSTWVVRVRCRPEGADGIAGALAARDDVSWVSIYEAGWEIVFNLRAADPHGGMELLTRTLPKAAPVLDVRPAAVLHTFVGGAPTDWEGWHDALTQTEADALAKTRIPSGPDGGRPSSTSIDRTDRAIIDVLTRDGRTSYTDLARAVGSTPGKVTRRVEHLVWSGIAYFDVDLATAALGRDAIAIWLTVHPRHLAATGEALAAHPAVPFAVAVTGAANMTASVMVHDTDELYSFVTDVLGPLDGITSYELLPLLSRVKNAGSLVSGDRLAPPRVSASQISPSQSSPKRRSASSRSAL</sequence>
<dbReference type="InterPro" id="IPR011008">
    <property type="entry name" value="Dimeric_a/b-barrel"/>
</dbReference>
<evidence type="ECO:0000256" key="4">
    <source>
        <dbReference type="SAM" id="MobiDB-lite"/>
    </source>
</evidence>
<dbReference type="PANTHER" id="PTHR30154">
    <property type="entry name" value="LEUCINE-RESPONSIVE REGULATORY PROTEIN"/>
    <property type="match status" value="1"/>
</dbReference>
<keyword evidence="1" id="KW-0805">Transcription regulation</keyword>
<proteinExistence type="predicted"/>
<dbReference type="Gene3D" id="3.30.70.920">
    <property type="match status" value="1"/>
</dbReference>
<keyword evidence="7" id="KW-1185">Reference proteome</keyword>
<dbReference type="PANTHER" id="PTHR30154:SF34">
    <property type="entry name" value="TRANSCRIPTIONAL REGULATOR AZLB"/>
    <property type="match status" value="1"/>
</dbReference>
<organism evidence="6 7">
    <name type="scientific">Gordonia jacobaea</name>
    <dbReference type="NCBI Taxonomy" id="122202"/>
    <lineage>
        <taxon>Bacteria</taxon>
        <taxon>Bacillati</taxon>
        <taxon>Actinomycetota</taxon>
        <taxon>Actinomycetes</taxon>
        <taxon>Mycobacteriales</taxon>
        <taxon>Gordoniaceae</taxon>
        <taxon>Gordonia</taxon>
    </lineage>
</organism>
<feature type="domain" description="HTH asnC-type" evidence="5">
    <location>
        <begin position="190"/>
        <end position="250"/>
    </location>
</feature>
<dbReference type="PROSITE" id="PS00519">
    <property type="entry name" value="HTH_ASNC_1"/>
    <property type="match status" value="1"/>
</dbReference>
<dbReference type="InterPro" id="IPR000485">
    <property type="entry name" value="AsnC-type_HTH_dom"/>
</dbReference>
<dbReference type="PROSITE" id="PS50956">
    <property type="entry name" value="HTH_ASNC_2"/>
    <property type="match status" value="2"/>
</dbReference>
<evidence type="ECO:0000256" key="1">
    <source>
        <dbReference type="ARBA" id="ARBA00023015"/>
    </source>
</evidence>
<comment type="caution">
    <text evidence="6">The sequence shown here is derived from an EMBL/GenBank/DDBJ whole genome shotgun (WGS) entry which is preliminary data.</text>
</comment>
<dbReference type="Gene3D" id="1.10.10.10">
    <property type="entry name" value="Winged helix-like DNA-binding domain superfamily/Winged helix DNA-binding domain"/>
    <property type="match status" value="2"/>
</dbReference>
<dbReference type="PRINTS" id="PR00033">
    <property type="entry name" value="HTHASNC"/>
</dbReference>
<evidence type="ECO:0000313" key="6">
    <source>
        <dbReference type="EMBL" id="KNA92627.1"/>
    </source>
</evidence>
<dbReference type="InterPro" id="IPR019887">
    <property type="entry name" value="Tscrpt_reg_AsnC/Lrp_C"/>
</dbReference>
<dbReference type="EMBL" id="LDTZ01000014">
    <property type="protein sequence ID" value="KNA92627.1"/>
    <property type="molecule type" value="Genomic_DNA"/>
</dbReference>
<keyword evidence="2" id="KW-0238">DNA-binding</keyword>
<gene>
    <name evidence="6" type="ORF">ABW18_04895</name>
</gene>
<evidence type="ECO:0000256" key="3">
    <source>
        <dbReference type="ARBA" id="ARBA00023163"/>
    </source>
</evidence>
<protein>
    <submittedName>
        <fullName evidence="6">AsnC family transcriptional regulator</fullName>
    </submittedName>
</protein>
<dbReference type="InterPro" id="IPR019885">
    <property type="entry name" value="Tscrpt_reg_HTH_AsnC-type_CS"/>
</dbReference>
<feature type="compositionally biased region" description="Low complexity" evidence="4">
    <location>
        <begin position="344"/>
        <end position="354"/>
    </location>
</feature>
<feature type="region of interest" description="Disordered" evidence="4">
    <location>
        <begin position="338"/>
        <end position="366"/>
    </location>
</feature>
<feature type="domain" description="HTH asnC-type" evidence="5">
    <location>
        <begin position="12"/>
        <end position="72"/>
    </location>
</feature>
<dbReference type="Proteomes" id="UP000037247">
    <property type="component" value="Unassembled WGS sequence"/>
</dbReference>
<dbReference type="SUPFAM" id="SSF54909">
    <property type="entry name" value="Dimeric alpha+beta barrel"/>
    <property type="match status" value="1"/>
</dbReference>
<dbReference type="Pfam" id="PF13404">
    <property type="entry name" value="HTH_AsnC-type"/>
    <property type="match status" value="2"/>
</dbReference>
<dbReference type="SUPFAM" id="SSF46785">
    <property type="entry name" value="Winged helix' DNA-binding domain"/>
    <property type="match status" value="2"/>
</dbReference>
<dbReference type="Pfam" id="PF01037">
    <property type="entry name" value="AsnC_trans_reg"/>
    <property type="match status" value="1"/>
</dbReference>